<evidence type="ECO:0000259" key="1">
    <source>
        <dbReference type="Pfam" id="PF17667"/>
    </source>
</evidence>
<dbReference type="OrthoDB" id="5584477at2759"/>
<dbReference type="AlphaFoldDB" id="A0A0H2R1J9"/>
<evidence type="ECO:0000313" key="3">
    <source>
        <dbReference type="Proteomes" id="UP000053477"/>
    </source>
</evidence>
<keyword evidence="3" id="KW-1185">Reference proteome</keyword>
<evidence type="ECO:0000313" key="2">
    <source>
        <dbReference type="EMBL" id="KLO05629.1"/>
    </source>
</evidence>
<sequence>MQVSRAFDLHQEPVIFLRVMLGLLYVNRAYLGFDINISEDNRILTTHSGERWEILEKIHCSYEIAEKGTFVAAVRAWGNTGEASRGGQSVMKSYWKRRDENPLAEVEFLEKVQGLPGVIQLLHHEQVRVMGELDMTARVPGRPRIELVRHRLILSPRGRELTSVFLKCGVL</sequence>
<dbReference type="EMBL" id="KQ086283">
    <property type="protein sequence ID" value="KLO05629.1"/>
    <property type="molecule type" value="Genomic_DNA"/>
</dbReference>
<dbReference type="STRING" id="27342.A0A0H2R1J9"/>
<protein>
    <recommendedName>
        <fullName evidence="1">Fungal-type protein kinase domain-containing protein</fullName>
    </recommendedName>
</protein>
<feature type="domain" description="Fungal-type protein kinase" evidence="1">
    <location>
        <begin position="3"/>
        <end position="136"/>
    </location>
</feature>
<organism evidence="2 3">
    <name type="scientific">Schizopora paradoxa</name>
    <dbReference type="NCBI Taxonomy" id="27342"/>
    <lineage>
        <taxon>Eukaryota</taxon>
        <taxon>Fungi</taxon>
        <taxon>Dikarya</taxon>
        <taxon>Basidiomycota</taxon>
        <taxon>Agaricomycotina</taxon>
        <taxon>Agaricomycetes</taxon>
        <taxon>Hymenochaetales</taxon>
        <taxon>Schizoporaceae</taxon>
        <taxon>Schizopora</taxon>
    </lineage>
</organism>
<proteinExistence type="predicted"/>
<gene>
    <name evidence="2" type="ORF">SCHPADRAFT_910912</name>
</gene>
<dbReference type="Pfam" id="PF17667">
    <property type="entry name" value="Pkinase_fungal"/>
    <property type="match status" value="1"/>
</dbReference>
<dbReference type="InParanoid" id="A0A0H2R1J9"/>
<name>A0A0H2R1J9_9AGAM</name>
<dbReference type="InterPro" id="IPR040976">
    <property type="entry name" value="Pkinase_fungal"/>
</dbReference>
<dbReference type="Proteomes" id="UP000053477">
    <property type="component" value="Unassembled WGS sequence"/>
</dbReference>
<accession>A0A0H2R1J9</accession>
<reference evidence="2 3" key="1">
    <citation type="submission" date="2015-04" db="EMBL/GenBank/DDBJ databases">
        <title>Complete genome sequence of Schizopora paradoxa KUC8140, a cosmopolitan wood degrader in East Asia.</title>
        <authorList>
            <consortium name="DOE Joint Genome Institute"/>
            <person name="Min B."/>
            <person name="Park H."/>
            <person name="Jang Y."/>
            <person name="Kim J.-J."/>
            <person name="Kim K.H."/>
            <person name="Pangilinan J."/>
            <person name="Lipzen A."/>
            <person name="Riley R."/>
            <person name="Grigoriev I.V."/>
            <person name="Spatafora J.W."/>
            <person name="Choi I.-G."/>
        </authorList>
    </citation>
    <scope>NUCLEOTIDE SEQUENCE [LARGE SCALE GENOMIC DNA]</scope>
    <source>
        <strain evidence="2 3">KUC8140</strain>
    </source>
</reference>